<dbReference type="InterPro" id="IPR019405">
    <property type="entry name" value="Lactonase_7-beta_prop"/>
</dbReference>
<proteinExistence type="predicted"/>
<dbReference type="SUPFAM" id="SSF63825">
    <property type="entry name" value="YWTD domain"/>
    <property type="match status" value="1"/>
</dbReference>
<sequence>MILSSNTLASITYKQSSSSLNSVTTALRGINFNPDGTKMYVTEGQGTEEVLQYSLSTAYDVNTATLVSTTTLTNINLPHAIEFKSDGTMMYVIDNTGKQVEQFILSTAWDTSTLTHNDAFGVSDEDQLRGLAFKPDGTRMYVIGAQQEIVYQYTLSTPWDVTTATKTTESDDFTSDESDPRNVQFNSDGTIMYIGGSKGDEINKYTLSTAYDVSTASLSNTYSVSSQSGRMRGFILVDNGSKLYVTDDIDSPSENI</sequence>
<dbReference type="EMBL" id="UINC01054632">
    <property type="protein sequence ID" value="SVB72575.1"/>
    <property type="molecule type" value="Genomic_DNA"/>
</dbReference>
<reference evidence="1" key="1">
    <citation type="submission" date="2018-05" db="EMBL/GenBank/DDBJ databases">
        <authorList>
            <person name="Lanie J.A."/>
            <person name="Ng W.-L."/>
            <person name="Kazmierczak K.M."/>
            <person name="Andrzejewski T.M."/>
            <person name="Davidsen T.M."/>
            <person name="Wayne K.J."/>
            <person name="Tettelin H."/>
            <person name="Glass J.I."/>
            <person name="Rusch D."/>
            <person name="Podicherti R."/>
            <person name="Tsui H.-C.T."/>
            <person name="Winkler M.E."/>
        </authorList>
    </citation>
    <scope>NUCLEOTIDE SEQUENCE</scope>
</reference>
<evidence type="ECO:0000313" key="1">
    <source>
        <dbReference type="EMBL" id="SVB72575.1"/>
    </source>
</evidence>
<dbReference type="InterPro" id="IPR051200">
    <property type="entry name" value="Host-pathogen_enzymatic-act"/>
</dbReference>
<dbReference type="PANTHER" id="PTHR47197">
    <property type="entry name" value="PROTEIN NIRF"/>
    <property type="match status" value="1"/>
</dbReference>
<gene>
    <name evidence="1" type="ORF">METZ01_LOCUS225429</name>
</gene>
<dbReference type="PANTHER" id="PTHR47197:SF3">
    <property type="entry name" value="DIHYDRO-HEME D1 DEHYDROGENASE"/>
    <property type="match status" value="1"/>
</dbReference>
<feature type="non-terminal residue" evidence="1">
    <location>
        <position position="256"/>
    </location>
</feature>
<dbReference type="AlphaFoldDB" id="A0A382GCR7"/>
<protein>
    <recommendedName>
        <fullName evidence="2">SMP-30/Gluconolactonase/LRE-like region domain-containing protein</fullName>
    </recommendedName>
</protein>
<accession>A0A382GCR7</accession>
<name>A0A382GCR7_9ZZZZ</name>
<dbReference type="Gene3D" id="2.130.10.10">
    <property type="entry name" value="YVTN repeat-like/Quinoprotein amine dehydrogenase"/>
    <property type="match status" value="1"/>
</dbReference>
<organism evidence="1">
    <name type="scientific">marine metagenome</name>
    <dbReference type="NCBI Taxonomy" id="408172"/>
    <lineage>
        <taxon>unclassified sequences</taxon>
        <taxon>metagenomes</taxon>
        <taxon>ecological metagenomes</taxon>
    </lineage>
</organism>
<evidence type="ECO:0008006" key="2">
    <source>
        <dbReference type="Google" id="ProtNLM"/>
    </source>
</evidence>
<dbReference type="Pfam" id="PF10282">
    <property type="entry name" value="Lactonase"/>
    <property type="match status" value="1"/>
</dbReference>
<dbReference type="InterPro" id="IPR015943">
    <property type="entry name" value="WD40/YVTN_repeat-like_dom_sf"/>
</dbReference>